<feature type="transmembrane region" description="Helical" evidence="12">
    <location>
        <begin position="931"/>
        <end position="948"/>
    </location>
</feature>
<feature type="signal peptide" evidence="13">
    <location>
        <begin position="1"/>
        <end position="18"/>
    </location>
</feature>
<dbReference type="CDD" id="cd03244">
    <property type="entry name" value="ABCC_MRP_domain2"/>
    <property type="match status" value="1"/>
</dbReference>
<dbReference type="CDD" id="cd18580">
    <property type="entry name" value="ABC_6TM_ABCC_D2"/>
    <property type="match status" value="1"/>
</dbReference>
<dbReference type="InterPro" id="IPR036640">
    <property type="entry name" value="ABC1_TM_sf"/>
</dbReference>
<feature type="transmembrane region" description="Helical" evidence="12">
    <location>
        <begin position="779"/>
        <end position="803"/>
    </location>
</feature>
<feature type="transmembrane region" description="Helical" evidence="12">
    <location>
        <begin position="1106"/>
        <end position="1125"/>
    </location>
</feature>
<dbReference type="PROSITE" id="PS00086">
    <property type="entry name" value="CYTOCHROME_P450"/>
    <property type="match status" value="1"/>
</dbReference>
<dbReference type="GO" id="GO:0005506">
    <property type="term" value="F:iron ion binding"/>
    <property type="evidence" value="ECO:0007669"/>
    <property type="project" value="InterPro"/>
</dbReference>
<evidence type="ECO:0000313" key="17">
    <source>
        <dbReference type="Proteomes" id="UP000650467"/>
    </source>
</evidence>
<organism evidence="16 17">
    <name type="scientific">Chlamydomonas incerta</name>
    <dbReference type="NCBI Taxonomy" id="51695"/>
    <lineage>
        <taxon>Eukaryota</taxon>
        <taxon>Viridiplantae</taxon>
        <taxon>Chlorophyta</taxon>
        <taxon>core chlorophytes</taxon>
        <taxon>Chlorophyceae</taxon>
        <taxon>CS clade</taxon>
        <taxon>Chlamydomonadales</taxon>
        <taxon>Chlamydomonadaceae</taxon>
        <taxon>Chlamydomonas</taxon>
    </lineage>
</organism>
<feature type="transmembrane region" description="Helical" evidence="12">
    <location>
        <begin position="823"/>
        <end position="848"/>
    </location>
</feature>
<feature type="transmembrane region" description="Helical" evidence="12">
    <location>
        <begin position="1450"/>
        <end position="1472"/>
    </location>
</feature>
<dbReference type="CDD" id="cd03250">
    <property type="entry name" value="ABCC_MRP_domain1"/>
    <property type="match status" value="1"/>
</dbReference>
<comment type="similarity">
    <text evidence="2">Belongs to the ABC transporter superfamily. ABCC family. Conjugate transporter (TC 3.A.1.208) subfamily.</text>
</comment>
<feature type="domain" description="ABC transporter" evidence="14">
    <location>
        <begin position="1815"/>
        <end position="2050"/>
    </location>
</feature>
<evidence type="ECO:0000256" key="5">
    <source>
        <dbReference type="ARBA" id="ARBA00022737"/>
    </source>
</evidence>
<dbReference type="Gene3D" id="1.20.1560.10">
    <property type="entry name" value="ABC transporter type 1, transmembrane domain"/>
    <property type="match status" value="2"/>
</dbReference>
<dbReference type="FunFam" id="3.40.50.300:FF:000997">
    <property type="entry name" value="Multidrug resistance-associated protein 1"/>
    <property type="match status" value="1"/>
</dbReference>
<evidence type="ECO:0000256" key="9">
    <source>
        <dbReference type="ARBA" id="ARBA00023136"/>
    </source>
</evidence>
<dbReference type="InterPro" id="IPR011527">
    <property type="entry name" value="ABC1_TM_dom"/>
</dbReference>
<dbReference type="FunFam" id="3.40.50.300:FF:000163">
    <property type="entry name" value="Multidrug resistance-associated protein member 4"/>
    <property type="match status" value="1"/>
</dbReference>
<feature type="transmembrane region" description="Helical" evidence="12">
    <location>
        <begin position="1583"/>
        <end position="1601"/>
    </location>
</feature>
<feature type="domain" description="ABC transporter" evidence="14">
    <location>
        <begin position="1166"/>
        <end position="1388"/>
    </location>
</feature>
<feature type="transmembrane region" description="Helical" evidence="12">
    <location>
        <begin position="1607"/>
        <end position="1627"/>
    </location>
</feature>
<evidence type="ECO:0000313" key="16">
    <source>
        <dbReference type="EMBL" id="KAG2424608.1"/>
    </source>
</evidence>
<evidence type="ECO:0000256" key="2">
    <source>
        <dbReference type="ARBA" id="ARBA00009726"/>
    </source>
</evidence>
<dbReference type="OrthoDB" id="525473at2759"/>
<keyword evidence="5" id="KW-0677">Repeat</keyword>
<dbReference type="InterPro" id="IPR002401">
    <property type="entry name" value="Cyt_P450_E_grp-I"/>
</dbReference>
<sequence>MATAVWLSWLHLVAAGEATSDERGLPQAVPPAPLARVVAAALLAAVALCVLYVLVDPLQRWRLRHIPGPPALPLLGSVPAMMREGGPFFFRRCFAAHGPVFKVAMGRKWVVVVADAELIRQAGQKLRGHVIIEPNLNRGHLWRLDAEGLFQAHGELWRRLRGAWQPAFSAGALSGYLPLMTACGLRLLRQLEAVAAEAEQAEAEEPEPPGGGREEGGKEGGGYVDVWRALGGMTLQVVGSTAYGVEFGTLPSAPSGGGGGGTGEDARGCAATATGAAAADGAAVNGGGDAAGGGDGGGGGKYGQRLAVACSDAFRFGSALHGSIYQRLGLLLPELVPALVPLAHALPDPPFKRLQEARSTLLGACLELIRSWRQQHAAGGNGGGEELAAAEAAAAAAAAPAGPEEAAAAEGAATAAAGARGADGLARPEGKQPTAAAAAGDDASGGGGSAVGAVAAGSFLDLMLAARDGARGGAALSDRMVASQVQTFLLAGYETTANALAFAIYCVASHPDVEARLLAEVDAVLAPGSCPTESDLPRLPYTEAVFNEALRLFPPAHATTRIVEDGAPLQLGGVALPPHTPLILAIYSAHHDPAVWPRPEEFIPERFLPSSALHPEVAARVPGAHAPFGYGSRMCIGWKFAVQESKLVLALLYRRLLFRLRPGQVPLPTATALTLAPRDGLWADPESPPVVSVATTPREDPTRGFFNKFCFGWMLKHVSAARRGEELNPEAMGMPAENMAAQAYDKFAAHWAAEAKLKSEEPAGDKPSLFRALRKSFGWYYMIAGLCKMGWSTFVICGAFYFVRSLLAHVAGYAAAKTSAERLYSSTLAGWCLMAGFTIDAWLLGLCLQRMGYICMNVGIRARAALVQAVTHKSFRLNSVRADQAASIVNFVASDVQKIYDGAMELHYLWTAPLEAAAILALLGYLTGESILPGLGVILLVLPLQYFFGWRIIQIKLQTAGLVAQRSSILQEEGEDVIQQRFVLAEAVLSGVDIDLVDLLGAGIDGRGAPRAWLARRVLLHGAVCIEALTWVEAERSGGLELVKYYAWESFFEKQISDVRQKEMRLAFWNAAMKVINVACVFCVPPMTAFVIFINYEFNTARLTSTVAFTTLSLFNILRFPLVVLPKALRAVSEANASLQRLEAYLLEDSSGTSSAARSKTNAPGVHIESAVFHHPSNPNWHLHVPRFDVRPGQVVAVVGRIGAGKSSLIQAILGNMAKEHGASSVGGRISYVPQNPWLQNLSVRENVLFGEDMDEERYNAVIEACALTMDLQILPQGDLSKAGIRGVNFSGGQRQRVNLARAAYSPAELVLLDNALSAVDHHTAHHIFDSCIKGLFADKAVVLVTHQIEFMPRCDAVAIMDEGRCLYYGKWNAQAQELLGKLLPITHLLHAAGSQEAPPRPKKTAEDKATDAPKKAESIQLTLAPTSIGKPVAKPEAAASTHLTAFRAALIYSWYGNLFLVATSFFFFLAAQTTRQISDFWVRWWVQDKYSKFAVPKAQDSSATEFYSLTYLLLVGLFYIFMLCRGATFLWWVLRSSEGLRKKALHNVLHAPMGFFLVTPVGDLLLNFTKDQDIMDENLPDAVHFCGIYGLILLATTITVSVTINFFGAFTAALIIMTLIMLAIYLPAATALKKARAVSGGALVGLVAETLEGLNVVQAFSKQEFFIDEAARRTDVTNAAVFNAESLNLWLAFWCDLIGACLVGVVSAFAVGMADELGASVVGLAFSNIIQMLVFYTWVVRFISESISLFHSVEGMAFLAEYVPHDGVFYDPKADKGVAKSITLPDGSIVPAASKVQVVVDDAALARWPATGNIRFEDVWMQYRLDAPWALKGVTFKISDGEKVGAVGRTGSGKSTTLLALYRMFELGKGRILIDGVDIATLPLKKLRMGLSIIPQEPVMFSGTVRSNLDPFGEFTDDGILWEVLRKVGLEAQAQHAGGLDGHVDGSGGKAWSLGQMQLVCLARAALRAVPILCLDEATAAMDPHTEQIVQDTIRRVFDDRTTITIAHRLDTIIESDKVLVMEQGSLMEYDCPATLLANRGSMFSKLVDKTGAAAAQALRQMADAHFASVAAKRQQAQQAVQQY</sequence>
<dbReference type="PANTHER" id="PTHR24223">
    <property type="entry name" value="ATP-BINDING CASSETTE SUB-FAMILY C"/>
    <property type="match status" value="1"/>
</dbReference>
<dbReference type="GO" id="GO:0004497">
    <property type="term" value="F:monooxygenase activity"/>
    <property type="evidence" value="ECO:0007669"/>
    <property type="project" value="InterPro"/>
</dbReference>
<dbReference type="PANTHER" id="PTHR24223:SF443">
    <property type="entry name" value="MULTIDRUG-RESISTANCE LIKE PROTEIN 1, ISOFORM I"/>
    <property type="match status" value="1"/>
</dbReference>
<dbReference type="GO" id="GO:0016887">
    <property type="term" value="F:ATP hydrolysis activity"/>
    <property type="evidence" value="ECO:0007669"/>
    <property type="project" value="InterPro"/>
</dbReference>
<keyword evidence="7" id="KW-0067">ATP-binding</keyword>
<evidence type="ECO:0000256" key="11">
    <source>
        <dbReference type="SAM" id="MobiDB-lite"/>
    </source>
</evidence>
<feature type="region of interest" description="Disordered" evidence="11">
    <location>
        <begin position="198"/>
        <end position="219"/>
    </location>
</feature>
<accession>A0A835SJH9</accession>
<keyword evidence="10" id="KW-0349">Heme</keyword>
<evidence type="ECO:0000256" key="7">
    <source>
        <dbReference type="ARBA" id="ARBA00022840"/>
    </source>
</evidence>
<feature type="chain" id="PRO_5032849448" evidence="13">
    <location>
        <begin position="19"/>
        <end position="2085"/>
    </location>
</feature>
<dbReference type="InterPro" id="IPR044726">
    <property type="entry name" value="ABCC_6TM_D2"/>
</dbReference>
<dbReference type="PRINTS" id="PR00463">
    <property type="entry name" value="EP450I"/>
</dbReference>
<gene>
    <name evidence="16" type="ORF">HXX76_014333</name>
</gene>
<keyword evidence="10" id="KW-0479">Metal-binding</keyword>
<dbReference type="PROSITE" id="PS50893">
    <property type="entry name" value="ABC_TRANSPORTER_2"/>
    <property type="match status" value="2"/>
</dbReference>
<keyword evidence="13" id="KW-0732">Signal</keyword>
<proteinExistence type="inferred from homology"/>
<keyword evidence="17" id="KW-1185">Reference proteome</keyword>
<feature type="compositionally biased region" description="Basic and acidic residues" evidence="11">
    <location>
        <begin position="1404"/>
        <end position="1415"/>
    </location>
</feature>
<dbReference type="InterPro" id="IPR036396">
    <property type="entry name" value="Cyt_P450_sf"/>
</dbReference>
<dbReference type="PRINTS" id="PR00385">
    <property type="entry name" value="P450"/>
</dbReference>
<dbReference type="GO" id="GO:0016705">
    <property type="term" value="F:oxidoreductase activity, acting on paired donors, with incorporation or reduction of molecular oxygen"/>
    <property type="evidence" value="ECO:0007669"/>
    <property type="project" value="InterPro"/>
</dbReference>
<feature type="region of interest" description="Disordered" evidence="11">
    <location>
        <begin position="420"/>
        <end position="444"/>
    </location>
</feature>
<dbReference type="CDD" id="cd18579">
    <property type="entry name" value="ABC_6TM_ABCC_D1"/>
    <property type="match status" value="1"/>
</dbReference>
<feature type="binding site" description="axial binding residue" evidence="10">
    <location>
        <position position="635"/>
    </location>
    <ligand>
        <name>heme</name>
        <dbReference type="ChEBI" id="CHEBI:30413"/>
    </ligand>
    <ligandPart>
        <name>Fe</name>
        <dbReference type="ChEBI" id="CHEBI:18248"/>
    </ligandPart>
</feature>
<keyword evidence="10" id="KW-0408">Iron</keyword>
<feature type="region of interest" description="Disordered" evidence="11">
    <location>
        <begin position="1394"/>
        <end position="1415"/>
    </location>
</feature>
<dbReference type="InterPro" id="IPR044746">
    <property type="entry name" value="ABCC_6TM_D1"/>
</dbReference>
<feature type="transmembrane region" description="Helical" evidence="12">
    <location>
        <begin position="1718"/>
        <end position="1740"/>
    </location>
</feature>
<dbReference type="Gene3D" id="1.10.630.10">
    <property type="entry name" value="Cytochrome P450"/>
    <property type="match status" value="2"/>
</dbReference>
<keyword evidence="6" id="KW-0547">Nucleotide-binding</keyword>
<dbReference type="Gene3D" id="3.40.50.300">
    <property type="entry name" value="P-loop containing nucleotide triphosphate hydrolases"/>
    <property type="match status" value="2"/>
</dbReference>
<evidence type="ECO:0000259" key="15">
    <source>
        <dbReference type="PROSITE" id="PS50929"/>
    </source>
</evidence>
<comment type="caution">
    <text evidence="16">The sequence shown here is derived from an EMBL/GenBank/DDBJ whole genome shotgun (WGS) entry which is preliminary data.</text>
</comment>
<dbReference type="SMART" id="SM00382">
    <property type="entry name" value="AAA"/>
    <property type="match status" value="2"/>
</dbReference>
<dbReference type="PROSITE" id="PS00211">
    <property type="entry name" value="ABC_TRANSPORTER_1"/>
    <property type="match status" value="1"/>
</dbReference>
<feature type="domain" description="ABC transmembrane type-1" evidence="15">
    <location>
        <begin position="1463"/>
        <end position="1749"/>
    </location>
</feature>
<comment type="cofactor">
    <cofactor evidence="10">
        <name>heme</name>
        <dbReference type="ChEBI" id="CHEBI:30413"/>
    </cofactor>
</comment>
<dbReference type="SUPFAM" id="SSF52540">
    <property type="entry name" value="P-loop containing nucleoside triphosphate hydrolases"/>
    <property type="match status" value="2"/>
</dbReference>
<dbReference type="InterPro" id="IPR003593">
    <property type="entry name" value="AAA+_ATPase"/>
</dbReference>
<keyword evidence="4 12" id="KW-0812">Transmembrane</keyword>
<dbReference type="GO" id="GO:0140359">
    <property type="term" value="F:ABC-type transporter activity"/>
    <property type="evidence" value="ECO:0007669"/>
    <property type="project" value="InterPro"/>
</dbReference>
<feature type="transmembrane region" description="Helical" evidence="12">
    <location>
        <begin position="1512"/>
        <end position="1535"/>
    </location>
</feature>
<dbReference type="Proteomes" id="UP000650467">
    <property type="component" value="Unassembled WGS sequence"/>
</dbReference>
<evidence type="ECO:0000256" key="1">
    <source>
        <dbReference type="ARBA" id="ARBA00004128"/>
    </source>
</evidence>
<dbReference type="InterPro" id="IPR017972">
    <property type="entry name" value="Cyt_P450_CS"/>
</dbReference>
<feature type="transmembrane region" description="Helical" evidence="12">
    <location>
        <begin position="1071"/>
        <end position="1094"/>
    </location>
</feature>
<dbReference type="Pfam" id="PF00005">
    <property type="entry name" value="ABC_tran"/>
    <property type="match status" value="2"/>
</dbReference>
<dbReference type="GO" id="GO:0005774">
    <property type="term" value="C:vacuolar membrane"/>
    <property type="evidence" value="ECO:0007669"/>
    <property type="project" value="UniProtKB-SubCell"/>
</dbReference>
<evidence type="ECO:0000256" key="6">
    <source>
        <dbReference type="ARBA" id="ARBA00022741"/>
    </source>
</evidence>
<evidence type="ECO:0000256" key="8">
    <source>
        <dbReference type="ARBA" id="ARBA00022989"/>
    </source>
</evidence>
<feature type="domain" description="ABC transmembrane type-1" evidence="15">
    <location>
        <begin position="853"/>
        <end position="1134"/>
    </location>
</feature>
<dbReference type="InterPro" id="IPR017871">
    <property type="entry name" value="ABC_transporter-like_CS"/>
</dbReference>
<evidence type="ECO:0000256" key="4">
    <source>
        <dbReference type="ARBA" id="ARBA00022692"/>
    </source>
</evidence>
<evidence type="ECO:0000256" key="13">
    <source>
        <dbReference type="SAM" id="SignalP"/>
    </source>
</evidence>
<keyword evidence="3" id="KW-0813">Transport</keyword>
<dbReference type="Pfam" id="PF00067">
    <property type="entry name" value="p450"/>
    <property type="match status" value="2"/>
</dbReference>
<dbReference type="InterPro" id="IPR027417">
    <property type="entry name" value="P-loop_NTPase"/>
</dbReference>
<evidence type="ECO:0000256" key="12">
    <source>
        <dbReference type="SAM" id="Phobius"/>
    </source>
</evidence>
<dbReference type="SUPFAM" id="SSF90123">
    <property type="entry name" value="ABC transporter transmembrane region"/>
    <property type="match status" value="3"/>
</dbReference>
<dbReference type="Pfam" id="PF00664">
    <property type="entry name" value="ABC_membrane"/>
    <property type="match status" value="3"/>
</dbReference>
<reference evidence="16" key="1">
    <citation type="journal article" date="2020" name="bioRxiv">
        <title>Comparative genomics of Chlamydomonas.</title>
        <authorList>
            <person name="Craig R.J."/>
            <person name="Hasan A.R."/>
            <person name="Ness R.W."/>
            <person name="Keightley P.D."/>
        </authorList>
    </citation>
    <scope>NUCLEOTIDE SEQUENCE</scope>
    <source>
        <strain evidence="16">SAG 7.73</strain>
    </source>
</reference>
<protein>
    <submittedName>
        <fullName evidence="16">Uncharacterized protein</fullName>
    </submittedName>
</protein>
<feature type="transmembrane region" description="Helical" evidence="12">
    <location>
        <begin position="34"/>
        <end position="55"/>
    </location>
</feature>
<dbReference type="InterPro" id="IPR001128">
    <property type="entry name" value="Cyt_P450"/>
</dbReference>
<keyword evidence="8 12" id="KW-1133">Transmembrane helix</keyword>
<dbReference type="InterPro" id="IPR050173">
    <property type="entry name" value="ABC_transporter_C-like"/>
</dbReference>
<comment type="subcellular location">
    <subcellularLocation>
        <location evidence="1">Vacuole membrane</location>
        <topology evidence="1">Multi-pass membrane protein</topology>
    </subcellularLocation>
</comment>
<feature type="transmembrane region" description="Helical" evidence="12">
    <location>
        <begin position="1690"/>
        <end position="1712"/>
    </location>
</feature>
<evidence type="ECO:0000259" key="14">
    <source>
        <dbReference type="PROSITE" id="PS50893"/>
    </source>
</evidence>
<dbReference type="GO" id="GO:0020037">
    <property type="term" value="F:heme binding"/>
    <property type="evidence" value="ECO:0007669"/>
    <property type="project" value="InterPro"/>
</dbReference>
<dbReference type="PROSITE" id="PS50929">
    <property type="entry name" value="ABC_TM1F"/>
    <property type="match status" value="2"/>
</dbReference>
<keyword evidence="9 12" id="KW-0472">Membrane</keyword>
<dbReference type="GO" id="GO:0005524">
    <property type="term" value="F:ATP binding"/>
    <property type="evidence" value="ECO:0007669"/>
    <property type="project" value="UniProtKB-KW"/>
</dbReference>
<dbReference type="InterPro" id="IPR003439">
    <property type="entry name" value="ABC_transporter-like_ATP-bd"/>
</dbReference>
<evidence type="ECO:0000256" key="3">
    <source>
        <dbReference type="ARBA" id="ARBA00022448"/>
    </source>
</evidence>
<dbReference type="SUPFAM" id="SSF48264">
    <property type="entry name" value="Cytochrome P450"/>
    <property type="match status" value="1"/>
</dbReference>
<evidence type="ECO:0000256" key="10">
    <source>
        <dbReference type="PIRSR" id="PIRSR602401-1"/>
    </source>
</evidence>
<name>A0A835SJH9_CHLIN</name>
<dbReference type="EMBL" id="JAEHOC010000063">
    <property type="protein sequence ID" value="KAG2424608.1"/>
    <property type="molecule type" value="Genomic_DNA"/>
</dbReference>